<dbReference type="GO" id="GO:0051287">
    <property type="term" value="F:NAD binding"/>
    <property type="evidence" value="ECO:0007669"/>
    <property type="project" value="UniProtKB-UniRule"/>
</dbReference>
<dbReference type="FunFam" id="3.40.50.720:FF:000311">
    <property type="entry name" value="Ornithine cyclodeaminase"/>
    <property type="match status" value="1"/>
</dbReference>
<dbReference type="InterPro" id="IPR003462">
    <property type="entry name" value="ODC_Mu_crystall"/>
</dbReference>
<dbReference type="Pfam" id="PF02423">
    <property type="entry name" value="OCD_Mu_crystall"/>
    <property type="match status" value="1"/>
</dbReference>
<comment type="similarity">
    <text evidence="1">Belongs to the ornithine cyclodeaminase/mu-crystallin family. Archaeal alanine dehydrogenase subfamily.</text>
</comment>
<dbReference type="PANTHER" id="PTHR13812">
    <property type="entry name" value="KETIMINE REDUCTASE MU-CRYSTALLIN"/>
    <property type="match status" value="1"/>
</dbReference>
<reference evidence="2" key="1">
    <citation type="submission" date="2016-12" db="EMBL/GenBank/DDBJ databases">
        <title>Discovery of methanogenic haloarchaea.</title>
        <authorList>
            <person name="Sorokin D.Y."/>
            <person name="Makarova K.S."/>
            <person name="Abbas B."/>
            <person name="Ferrer M."/>
            <person name="Golyshin P.N."/>
        </authorList>
    </citation>
    <scope>NUCLEOTIDE SEQUENCE [LARGE SCALE GENOMIC DNA]</scope>
    <source>
        <strain evidence="2">HMET1</strain>
    </source>
</reference>
<protein>
    <recommendedName>
        <fullName evidence="1">Alanine dehydrogenase</fullName>
        <shortName evidence="1">AlaDH</shortName>
        <ecNumber evidence="1">1.4.1.1</ecNumber>
    </recommendedName>
</protein>
<keyword evidence="1" id="KW-0520">NAD</keyword>
<comment type="function">
    <text evidence="1">Catalyzes the NAD(+)-dependent oxidative deamination of L-alanine to pyruvate, and the reverse reaction, the reductive amination of pyruvate.</text>
</comment>
<dbReference type="PANTHER" id="PTHR13812:SF19">
    <property type="entry name" value="KETIMINE REDUCTASE MU-CRYSTALLIN"/>
    <property type="match status" value="1"/>
</dbReference>
<feature type="binding site" evidence="1">
    <location>
        <position position="231"/>
    </location>
    <ligand>
        <name>NAD(+)</name>
        <dbReference type="ChEBI" id="CHEBI:57540"/>
    </ligand>
</feature>
<dbReference type="InterPro" id="IPR028609">
    <property type="entry name" value="AlaDH_arch-typ"/>
</dbReference>
<organism evidence="2 3">
    <name type="scientific">Methanohalarchaeum thermophilum</name>
    <dbReference type="NCBI Taxonomy" id="1903181"/>
    <lineage>
        <taxon>Archaea</taxon>
        <taxon>Methanobacteriati</taxon>
        <taxon>Methanobacteriota</taxon>
        <taxon>Methanonatronarchaeia</taxon>
        <taxon>Methanonatronarchaeales</taxon>
        <taxon>Methanonatronarchaeaceae</taxon>
        <taxon>Candidatus Methanohalarchaeum</taxon>
    </lineage>
</organism>
<dbReference type="EC" id="1.4.1.1" evidence="1"/>
<dbReference type="PIRSF" id="PIRSF001439">
    <property type="entry name" value="CryM"/>
    <property type="match status" value="1"/>
</dbReference>
<dbReference type="HAMAP" id="MF_00935">
    <property type="entry name" value="AlaDH_arch"/>
    <property type="match status" value="1"/>
</dbReference>
<feature type="active site" description="Proton donor/acceptor" evidence="1">
    <location>
        <position position="73"/>
    </location>
</feature>
<dbReference type="InParanoid" id="A0A1Q6DW68"/>
<feature type="binding site" evidence="1">
    <location>
        <position position="114"/>
    </location>
    <ligand>
        <name>NAD(+)</name>
        <dbReference type="ChEBI" id="CHEBI:57540"/>
    </ligand>
</feature>
<dbReference type="Gene3D" id="3.30.1780.10">
    <property type="entry name" value="ornithine cyclodeaminase, domain 1"/>
    <property type="match status" value="1"/>
</dbReference>
<comment type="caution">
    <text evidence="1">Lacks conserved residue(s) required for the propagation of feature annotation.</text>
</comment>
<feature type="binding site" evidence="1">
    <location>
        <begin position="225"/>
        <end position="227"/>
    </location>
    <ligand>
        <name>NAD(+)</name>
        <dbReference type="ChEBI" id="CHEBI:57540"/>
    </ligand>
</feature>
<dbReference type="AlphaFoldDB" id="A0A1Q6DW68"/>
<dbReference type="GO" id="GO:0005737">
    <property type="term" value="C:cytoplasm"/>
    <property type="evidence" value="ECO:0007669"/>
    <property type="project" value="TreeGrafter"/>
</dbReference>
<accession>A0A1Q6DW68</accession>
<dbReference type="STRING" id="1903181.BTN85_1101"/>
<dbReference type="Gene3D" id="3.40.50.720">
    <property type="entry name" value="NAD(P)-binding Rossmann-like Domain"/>
    <property type="match status" value="1"/>
</dbReference>
<feature type="binding site" evidence="1">
    <location>
        <begin position="141"/>
        <end position="142"/>
    </location>
    <ligand>
        <name>NAD(+)</name>
        <dbReference type="ChEBI" id="CHEBI:57540"/>
    </ligand>
</feature>
<name>A0A1Q6DW68_METT1</name>
<keyword evidence="1" id="KW-0560">Oxidoreductase</keyword>
<proteinExistence type="inferred from homology"/>
<dbReference type="Proteomes" id="UP000185744">
    <property type="component" value="Unassembled WGS sequence"/>
</dbReference>
<dbReference type="SUPFAM" id="SSF51735">
    <property type="entry name" value="NAD(P)-binding Rossmann-fold domains"/>
    <property type="match status" value="1"/>
</dbReference>
<dbReference type="EMBL" id="MSDW01000001">
    <property type="protein sequence ID" value="OKY78604.1"/>
    <property type="molecule type" value="Genomic_DNA"/>
</dbReference>
<keyword evidence="1" id="KW-0547">Nucleotide-binding</keyword>
<evidence type="ECO:0000313" key="2">
    <source>
        <dbReference type="EMBL" id="OKY78604.1"/>
    </source>
</evidence>
<gene>
    <name evidence="1" type="primary">ala</name>
    <name evidence="2" type="ORF">BTN85_1101</name>
</gene>
<comment type="catalytic activity">
    <reaction evidence="1">
        <text>L-alanine + NAD(+) + H2O = pyruvate + NH4(+) + NADH + H(+)</text>
        <dbReference type="Rhea" id="RHEA:18405"/>
        <dbReference type="ChEBI" id="CHEBI:15361"/>
        <dbReference type="ChEBI" id="CHEBI:15377"/>
        <dbReference type="ChEBI" id="CHEBI:15378"/>
        <dbReference type="ChEBI" id="CHEBI:28938"/>
        <dbReference type="ChEBI" id="CHEBI:57540"/>
        <dbReference type="ChEBI" id="CHEBI:57945"/>
        <dbReference type="ChEBI" id="CHEBI:57972"/>
        <dbReference type="EC" id="1.4.1.1"/>
    </reaction>
</comment>
<dbReference type="InterPro" id="IPR023401">
    <property type="entry name" value="ODC_N"/>
</dbReference>
<sequence length="330" mass="36791">MVKNNNTVFLDGNRVSDLLSMEEVIEAVESAFKEYGEGKTQIPAKTYLFFDQYNGDYRSMLGYLEEEDVAGCKLVNVHPDNEDLPTVLATLLLIDPKTGYPFCLMDATELTSYRTGAAGAVATKYLSKKDSSTLGLIGSGVQAKKQFQAINEVRDISYVKIYDIDEEKRKELRDYIQNQGIEAIELEDAEEVTRGTDILVTTTPVREPIIKESWIEDGLHINAIGADAKGKQELEGEILKKSKIYVDQFEPAKHGGEINVPYSENLITEKDINGDIGELVTGKTKGRKEPNDVTIFDSTGLAVQDVATGWMIYNKANKPDNKNKEIQIFK</sequence>
<dbReference type="InterPro" id="IPR036291">
    <property type="entry name" value="NAD(P)-bd_dom_sf"/>
</dbReference>
<evidence type="ECO:0000313" key="3">
    <source>
        <dbReference type="Proteomes" id="UP000185744"/>
    </source>
</evidence>
<dbReference type="GO" id="GO:0006522">
    <property type="term" value="P:alanine metabolic process"/>
    <property type="evidence" value="ECO:0007669"/>
    <property type="project" value="UniProtKB-UniRule"/>
</dbReference>
<keyword evidence="3" id="KW-1185">Reference proteome</keyword>
<comment type="caution">
    <text evidence="2">The sequence shown here is derived from an EMBL/GenBank/DDBJ whole genome shotgun (WGS) entry which is preliminary data.</text>
</comment>
<dbReference type="GO" id="GO:0000286">
    <property type="term" value="F:alanine dehydrogenase activity"/>
    <property type="evidence" value="ECO:0007669"/>
    <property type="project" value="UniProtKB-UniRule"/>
</dbReference>
<evidence type="ECO:0000256" key="1">
    <source>
        <dbReference type="HAMAP-Rule" id="MF_00935"/>
    </source>
</evidence>
<feature type="binding site" evidence="1">
    <location>
        <position position="298"/>
    </location>
    <ligand>
        <name>NAD(+)</name>
        <dbReference type="ChEBI" id="CHEBI:57540"/>
    </ligand>
</feature>